<accession>A0A913ZBQ7</accession>
<dbReference type="OrthoDB" id="26525at2759"/>
<dbReference type="GO" id="GO:0005509">
    <property type="term" value="F:calcium ion binding"/>
    <property type="evidence" value="ECO:0007669"/>
    <property type="project" value="InterPro"/>
</dbReference>
<dbReference type="Gene3D" id="1.10.238.10">
    <property type="entry name" value="EF-hand"/>
    <property type="match status" value="1"/>
</dbReference>
<dbReference type="GeneID" id="119722430"/>
<feature type="region of interest" description="Disordered" evidence="2">
    <location>
        <begin position="27"/>
        <end position="67"/>
    </location>
</feature>
<dbReference type="Pfam" id="PF13499">
    <property type="entry name" value="EF-hand_7"/>
    <property type="match status" value="1"/>
</dbReference>
<dbReference type="InterPro" id="IPR018247">
    <property type="entry name" value="EF_Hand_1_Ca_BS"/>
</dbReference>
<organism evidence="5 6">
    <name type="scientific">Patiria miniata</name>
    <name type="common">Bat star</name>
    <name type="synonym">Asterina miniata</name>
    <dbReference type="NCBI Taxonomy" id="46514"/>
    <lineage>
        <taxon>Eukaryota</taxon>
        <taxon>Metazoa</taxon>
        <taxon>Echinodermata</taxon>
        <taxon>Eleutherozoa</taxon>
        <taxon>Asterozoa</taxon>
        <taxon>Asteroidea</taxon>
        <taxon>Valvatacea</taxon>
        <taxon>Valvatida</taxon>
        <taxon>Asterinidae</taxon>
        <taxon>Patiria</taxon>
    </lineage>
</organism>
<sequence length="137" mass="14885">MSGIVITLSLLACVLAISEACNQASQGGLTGGNTLPPSADGDNSYGPGSGPVPPHPFRRRRDDDSDNSALTLQSQAMSKMMRRLFDELDADDDQSVTAEEWVRRRGNAEDYRQVLAEFDKNDDDVLSFDEFLAASKS</sequence>
<name>A0A913ZBQ7_PATMI</name>
<feature type="chain" id="PRO_5037679345" description="EF-hand domain-containing protein" evidence="3">
    <location>
        <begin position="17"/>
        <end position="137"/>
    </location>
</feature>
<keyword evidence="6" id="KW-1185">Reference proteome</keyword>
<dbReference type="RefSeq" id="XP_038048476.1">
    <property type="nucleotide sequence ID" value="XM_038192548.1"/>
</dbReference>
<protein>
    <recommendedName>
        <fullName evidence="4">EF-hand domain-containing protein</fullName>
    </recommendedName>
</protein>
<keyword evidence="3" id="KW-0732">Signal</keyword>
<evidence type="ECO:0000256" key="1">
    <source>
        <dbReference type="ARBA" id="ARBA00022837"/>
    </source>
</evidence>
<dbReference type="InterPro" id="IPR002048">
    <property type="entry name" value="EF_hand_dom"/>
</dbReference>
<dbReference type="AlphaFoldDB" id="A0A913ZBQ7"/>
<keyword evidence="1" id="KW-0106">Calcium</keyword>
<reference evidence="5" key="1">
    <citation type="submission" date="2022-11" db="UniProtKB">
        <authorList>
            <consortium name="EnsemblMetazoa"/>
        </authorList>
    </citation>
    <scope>IDENTIFICATION</scope>
</reference>
<feature type="domain" description="EF-hand" evidence="4">
    <location>
        <begin position="106"/>
        <end position="137"/>
    </location>
</feature>
<evidence type="ECO:0000259" key="4">
    <source>
        <dbReference type="PROSITE" id="PS50222"/>
    </source>
</evidence>
<dbReference type="OMA" id="QAMSKMM"/>
<dbReference type="InterPro" id="IPR011992">
    <property type="entry name" value="EF-hand-dom_pair"/>
</dbReference>
<dbReference type="SUPFAM" id="SSF47473">
    <property type="entry name" value="EF-hand"/>
    <property type="match status" value="1"/>
</dbReference>
<dbReference type="PROSITE" id="PS00018">
    <property type="entry name" value="EF_HAND_1"/>
    <property type="match status" value="1"/>
</dbReference>
<dbReference type="PROSITE" id="PS50222">
    <property type="entry name" value="EF_HAND_2"/>
    <property type="match status" value="1"/>
</dbReference>
<dbReference type="Proteomes" id="UP000887568">
    <property type="component" value="Unplaced"/>
</dbReference>
<feature type="compositionally biased region" description="Polar residues" evidence="2">
    <location>
        <begin position="27"/>
        <end position="36"/>
    </location>
</feature>
<evidence type="ECO:0000313" key="6">
    <source>
        <dbReference type="Proteomes" id="UP000887568"/>
    </source>
</evidence>
<dbReference type="EnsemblMetazoa" id="XM_038192548.1">
    <property type="protein sequence ID" value="XP_038048476.1"/>
    <property type="gene ID" value="LOC119722430"/>
</dbReference>
<evidence type="ECO:0000256" key="2">
    <source>
        <dbReference type="SAM" id="MobiDB-lite"/>
    </source>
</evidence>
<evidence type="ECO:0000313" key="5">
    <source>
        <dbReference type="EnsemblMetazoa" id="XP_038048476.1"/>
    </source>
</evidence>
<feature type="signal peptide" evidence="3">
    <location>
        <begin position="1"/>
        <end position="16"/>
    </location>
</feature>
<evidence type="ECO:0000256" key="3">
    <source>
        <dbReference type="SAM" id="SignalP"/>
    </source>
</evidence>
<proteinExistence type="predicted"/>